<dbReference type="PANTHER" id="PTHR37164:SF1">
    <property type="entry name" value="BACTERIOHEMERYTHRIN"/>
    <property type="match status" value="1"/>
</dbReference>
<evidence type="ECO:0000256" key="4">
    <source>
        <dbReference type="ARBA" id="ARBA00023004"/>
    </source>
</evidence>
<dbReference type="InterPro" id="IPR050669">
    <property type="entry name" value="Hemerythrin"/>
</dbReference>
<dbReference type="HOGENOM" id="CLU_1072827_0_0_5"/>
<dbReference type="InterPro" id="IPR035938">
    <property type="entry name" value="Hemerythrin-like_sf"/>
</dbReference>
<keyword evidence="2" id="KW-0561">Oxygen transport</keyword>
<reference evidence="5 6" key="1">
    <citation type="journal article" date="2011" name="Stand. Genomic Sci.">
        <title>Complete genome sequence of Rhodospirillum rubrum type strain (S1).</title>
        <authorList>
            <person name="Munk A.C."/>
            <person name="Copeland A."/>
            <person name="Lucas S."/>
            <person name="Lapidus A."/>
            <person name="Del Rio T.G."/>
            <person name="Barry K."/>
            <person name="Detter J.C."/>
            <person name="Hammon N."/>
            <person name="Israni S."/>
            <person name="Pitluck S."/>
            <person name="Brettin T."/>
            <person name="Bruce D."/>
            <person name="Han C."/>
            <person name="Tapia R."/>
            <person name="Gilna P."/>
            <person name="Schmutz J."/>
            <person name="Larimer F."/>
            <person name="Land M."/>
            <person name="Kyrpides N.C."/>
            <person name="Mavromatis K."/>
            <person name="Richardson P."/>
            <person name="Rohde M."/>
            <person name="Goker M."/>
            <person name="Klenk H.P."/>
            <person name="Zhang Y."/>
            <person name="Roberts G.P."/>
            <person name="Reslewic S."/>
            <person name="Schwartz D.C."/>
        </authorList>
    </citation>
    <scope>NUCLEOTIDE SEQUENCE [LARGE SCALE GENOMIC DNA]</scope>
    <source>
        <strain evidence="6">ATCC 11170 / ATH 1.1.1 / DSM 467 / LMG 4362 / NCIMB 8255 / S1</strain>
    </source>
</reference>
<dbReference type="AlphaFoldDB" id="Q2RU72"/>
<dbReference type="PROSITE" id="PS00550">
    <property type="entry name" value="HEMERYTHRINS"/>
    <property type="match status" value="1"/>
</dbReference>
<evidence type="ECO:0000256" key="2">
    <source>
        <dbReference type="ARBA" id="ARBA00022621"/>
    </source>
</evidence>
<dbReference type="NCBIfam" id="TIGR02481">
    <property type="entry name" value="hemeryth_dom"/>
    <property type="match status" value="2"/>
</dbReference>
<dbReference type="InterPro" id="IPR016131">
    <property type="entry name" value="Haemerythrin_Fe_BS"/>
</dbReference>
<gene>
    <name evidence="5" type="ordered locus">Rru_A1523</name>
</gene>
<dbReference type="SUPFAM" id="SSF47188">
    <property type="entry name" value="Hemerythrin-like"/>
    <property type="match status" value="2"/>
</dbReference>
<accession>Q2RU72</accession>
<dbReference type="CDD" id="cd12107">
    <property type="entry name" value="Hemerythrin"/>
    <property type="match status" value="2"/>
</dbReference>
<dbReference type="GO" id="GO:0005344">
    <property type="term" value="F:oxygen carrier activity"/>
    <property type="evidence" value="ECO:0007669"/>
    <property type="project" value="UniProtKB-KW"/>
</dbReference>
<evidence type="ECO:0000256" key="3">
    <source>
        <dbReference type="ARBA" id="ARBA00022723"/>
    </source>
</evidence>
<comment type="similarity">
    <text evidence="1">Belongs to the hemerythrin family.</text>
</comment>
<dbReference type="GO" id="GO:0046872">
    <property type="term" value="F:metal ion binding"/>
    <property type="evidence" value="ECO:0007669"/>
    <property type="project" value="UniProtKB-KW"/>
</dbReference>
<dbReference type="EnsemblBacteria" id="ABC22323">
    <property type="protein sequence ID" value="ABC22323"/>
    <property type="gene ID" value="Rru_A1523"/>
</dbReference>
<evidence type="ECO:0000313" key="6">
    <source>
        <dbReference type="Proteomes" id="UP000001929"/>
    </source>
</evidence>
<evidence type="ECO:0000313" key="5">
    <source>
        <dbReference type="EMBL" id="ABC22323.1"/>
    </source>
</evidence>
<sequence>MTTPSLPQCGNALIDDGHRRLMAALASLGEIATRPQNRAETLVGLKGFLDLLRDHFGIEEIIMRSVGYAGAERHARIHTRLIDTLGEQVDRLEFGAAFPATEVVARMTDMLIEHELVTDSEYWTSLDAAERPDLPHPAPRPWDRSLDTGNARIDSHHRALSRLATRFHRLDGRADTGHLANLLHGLNTLMRLHFRTEETLWPESDPHHALAHSHFLETLDHAGRRLLEGEMSPSAFARDVLDHWLVDHIRAADQPRFRVLVP</sequence>
<dbReference type="STRING" id="269796.Rru_A1523"/>
<protein>
    <submittedName>
        <fullName evidence="5">Hemerythrin</fullName>
    </submittedName>
</protein>
<keyword evidence="4" id="KW-0408">Iron</keyword>
<dbReference type="KEGG" id="rru:Rru_A1523"/>
<keyword evidence="6" id="KW-1185">Reference proteome</keyword>
<dbReference type="PANTHER" id="PTHR37164">
    <property type="entry name" value="BACTERIOHEMERYTHRIN"/>
    <property type="match status" value="1"/>
</dbReference>
<dbReference type="eggNOG" id="COG2703">
    <property type="taxonomic scope" value="Bacteria"/>
</dbReference>
<organism evidence="5 6">
    <name type="scientific">Rhodospirillum rubrum (strain ATCC 11170 / ATH 1.1.1 / DSM 467 / LMG 4362 / NCIMB 8255 / S1)</name>
    <dbReference type="NCBI Taxonomy" id="269796"/>
    <lineage>
        <taxon>Bacteria</taxon>
        <taxon>Pseudomonadati</taxon>
        <taxon>Pseudomonadota</taxon>
        <taxon>Alphaproteobacteria</taxon>
        <taxon>Rhodospirillales</taxon>
        <taxon>Rhodospirillaceae</taxon>
        <taxon>Rhodospirillum</taxon>
    </lineage>
</organism>
<keyword evidence="2" id="KW-0813">Transport</keyword>
<evidence type="ECO:0000256" key="1">
    <source>
        <dbReference type="ARBA" id="ARBA00010587"/>
    </source>
</evidence>
<dbReference type="RefSeq" id="WP_011389276.1">
    <property type="nucleotide sequence ID" value="NC_007643.1"/>
</dbReference>
<dbReference type="Gene3D" id="1.20.120.50">
    <property type="entry name" value="Hemerythrin-like"/>
    <property type="match status" value="2"/>
</dbReference>
<dbReference type="PATRIC" id="fig|269796.9.peg.1593"/>
<proteinExistence type="inferred from homology"/>
<name>Q2RU72_RHORT</name>
<dbReference type="InterPro" id="IPR012827">
    <property type="entry name" value="Hemerythrin_metal-bd"/>
</dbReference>
<dbReference type="EMBL" id="CP000230">
    <property type="protein sequence ID" value="ABC22323.1"/>
    <property type="molecule type" value="Genomic_DNA"/>
</dbReference>
<dbReference type="Proteomes" id="UP000001929">
    <property type="component" value="Chromosome"/>
</dbReference>
<keyword evidence="3" id="KW-0479">Metal-binding</keyword>